<accession>A0A445HT08</accession>
<comment type="caution">
    <text evidence="11">The sequence shown here is derived from an EMBL/GenBank/DDBJ whole genome shotgun (WGS) entry which is preliminary data.</text>
</comment>
<comment type="subcellular location">
    <subcellularLocation>
        <location evidence="6">Endomembrane system</location>
        <topology evidence="6">Peripheral membrane protein</topology>
        <orientation evidence="6">Cytoplasmic side</orientation>
    </subcellularLocation>
</comment>
<dbReference type="GO" id="GO:0048284">
    <property type="term" value="P:organelle fusion"/>
    <property type="evidence" value="ECO:0007669"/>
    <property type="project" value="TreeGrafter"/>
</dbReference>
<dbReference type="GO" id="GO:0007032">
    <property type="term" value="P:endosome organization"/>
    <property type="evidence" value="ECO:0007669"/>
    <property type="project" value="TreeGrafter"/>
</dbReference>
<name>A0A445HT08_GLYSO</name>
<keyword evidence="2" id="KW-0479">Metal-binding</keyword>
<evidence type="ECO:0000313" key="12">
    <source>
        <dbReference type="Proteomes" id="UP000289340"/>
    </source>
</evidence>
<dbReference type="InterPro" id="IPR000547">
    <property type="entry name" value="Clathrin_H-chain/VPS_repeat"/>
</dbReference>
<dbReference type="GO" id="GO:0007033">
    <property type="term" value="P:vacuole organization"/>
    <property type="evidence" value="ECO:0007669"/>
    <property type="project" value="TreeGrafter"/>
</dbReference>
<dbReference type="AlphaFoldDB" id="A0A445HT08"/>
<evidence type="ECO:0000256" key="7">
    <source>
        <dbReference type="PROSITE-ProRule" id="PRU01006"/>
    </source>
</evidence>
<evidence type="ECO:0000256" key="8">
    <source>
        <dbReference type="SAM" id="Coils"/>
    </source>
</evidence>
<gene>
    <name evidence="11" type="ORF">D0Y65_034961</name>
</gene>
<evidence type="ECO:0000256" key="3">
    <source>
        <dbReference type="ARBA" id="ARBA00022771"/>
    </source>
</evidence>
<proteinExistence type="inferred from homology"/>
<organism evidence="11 12">
    <name type="scientific">Glycine soja</name>
    <name type="common">Wild soybean</name>
    <dbReference type="NCBI Taxonomy" id="3848"/>
    <lineage>
        <taxon>Eukaryota</taxon>
        <taxon>Viridiplantae</taxon>
        <taxon>Streptophyta</taxon>
        <taxon>Embryophyta</taxon>
        <taxon>Tracheophyta</taxon>
        <taxon>Spermatophyta</taxon>
        <taxon>Magnoliopsida</taxon>
        <taxon>eudicotyledons</taxon>
        <taxon>Gunneridae</taxon>
        <taxon>Pentapetalae</taxon>
        <taxon>rosids</taxon>
        <taxon>fabids</taxon>
        <taxon>Fabales</taxon>
        <taxon>Fabaceae</taxon>
        <taxon>Papilionoideae</taxon>
        <taxon>50 kb inversion clade</taxon>
        <taxon>NPAAA clade</taxon>
        <taxon>indigoferoid/millettioid clade</taxon>
        <taxon>Phaseoleae</taxon>
        <taxon>Glycine</taxon>
        <taxon>Glycine subgen. Soja</taxon>
    </lineage>
</organism>
<keyword evidence="3" id="KW-0863">Zinc-finger</keyword>
<feature type="domain" description="Pep3/Vps18 RING C-terminal" evidence="10">
    <location>
        <begin position="720"/>
        <end position="808"/>
    </location>
</feature>
<comment type="similarity">
    <text evidence="1">Belongs to the VPS18 family.</text>
</comment>
<keyword evidence="8" id="KW-0175">Coiled coil</keyword>
<keyword evidence="5" id="KW-0472">Membrane</keyword>
<feature type="coiled-coil region" evidence="8">
    <location>
        <begin position="640"/>
        <end position="674"/>
    </location>
</feature>
<dbReference type="GO" id="GO:0006886">
    <property type="term" value="P:intracellular protein transport"/>
    <property type="evidence" value="ECO:0007669"/>
    <property type="project" value="UniProtKB-UniRule"/>
</dbReference>
<evidence type="ECO:0000259" key="10">
    <source>
        <dbReference type="Pfam" id="PF26148"/>
    </source>
</evidence>
<feature type="domain" description="Pep3/Vps18 beta-propeller" evidence="9">
    <location>
        <begin position="2"/>
        <end position="183"/>
    </location>
</feature>
<dbReference type="InterPro" id="IPR055358">
    <property type="entry name" value="CHCR"/>
</dbReference>
<dbReference type="GO" id="GO:0030897">
    <property type="term" value="C:HOPS complex"/>
    <property type="evidence" value="ECO:0007669"/>
    <property type="project" value="TreeGrafter"/>
</dbReference>
<evidence type="ECO:0000313" key="11">
    <source>
        <dbReference type="EMBL" id="RZB76783.1"/>
    </source>
</evidence>
<feature type="repeat" description="CHCR" evidence="7">
    <location>
        <begin position="444"/>
        <end position="604"/>
    </location>
</feature>
<keyword evidence="12" id="KW-1185">Reference proteome</keyword>
<dbReference type="InterPro" id="IPR007810">
    <property type="entry name" value="Pep3/Vps18_beta-prop"/>
</dbReference>
<dbReference type="PANTHER" id="PTHR23323:SF26">
    <property type="entry name" value="VACUOLAR PROTEIN SORTING-ASSOCIATED PROTEIN 18 HOMOLOG"/>
    <property type="match status" value="1"/>
</dbReference>
<dbReference type="Pfam" id="PF26148">
    <property type="entry name" value="VPS18_RING_C"/>
    <property type="match status" value="1"/>
</dbReference>
<dbReference type="Pfam" id="PF00637">
    <property type="entry name" value="Clathrin"/>
    <property type="match status" value="1"/>
</dbReference>
<dbReference type="Pfam" id="PF05131">
    <property type="entry name" value="Pep3_Vps18"/>
    <property type="match status" value="1"/>
</dbReference>
<dbReference type="GO" id="GO:0030674">
    <property type="term" value="F:protein-macromolecule adaptor activity"/>
    <property type="evidence" value="ECO:0007669"/>
    <property type="project" value="TreeGrafter"/>
</dbReference>
<dbReference type="EMBL" id="QZWG01000012">
    <property type="protein sequence ID" value="RZB76783.1"/>
    <property type="molecule type" value="Genomic_DNA"/>
</dbReference>
<reference evidence="11 12" key="1">
    <citation type="submission" date="2018-09" db="EMBL/GenBank/DDBJ databases">
        <title>A high-quality reference genome of wild soybean provides a powerful tool to mine soybean genomes.</title>
        <authorList>
            <person name="Xie M."/>
            <person name="Chung C.Y.L."/>
            <person name="Li M.-W."/>
            <person name="Wong F.-L."/>
            <person name="Chan T.-F."/>
            <person name="Lam H.-M."/>
        </authorList>
    </citation>
    <scope>NUCLEOTIDE SEQUENCE [LARGE SCALE GENOMIC DNA]</scope>
    <source>
        <strain evidence="12">cv. W05</strain>
        <tissue evidence="11">Hypocotyl of etiolated seedlings</tissue>
    </source>
</reference>
<dbReference type="Proteomes" id="UP000289340">
    <property type="component" value="Chromosome 12"/>
</dbReference>
<dbReference type="GO" id="GO:0008270">
    <property type="term" value="F:zinc ion binding"/>
    <property type="evidence" value="ECO:0007669"/>
    <property type="project" value="UniProtKB-KW"/>
</dbReference>
<evidence type="ECO:0000256" key="1">
    <source>
        <dbReference type="ARBA" id="ARBA00010454"/>
    </source>
</evidence>
<evidence type="ECO:0000256" key="5">
    <source>
        <dbReference type="ARBA" id="ARBA00023136"/>
    </source>
</evidence>
<dbReference type="SUPFAM" id="SSF57850">
    <property type="entry name" value="RING/U-box"/>
    <property type="match status" value="1"/>
</dbReference>
<dbReference type="InterPro" id="IPR058919">
    <property type="entry name" value="Pep3/Vps18_RING_C"/>
</dbReference>
<evidence type="ECO:0000256" key="4">
    <source>
        <dbReference type="ARBA" id="ARBA00022833"/>
    </source>
</evidence>
<evidence type="ECO:0000259" key="9">
    <source>
        <dbReference type="Pfam" id="PF05131"/>
    </source>
</evidence>
<dbReference type="PROSITE" id="PS50236">
    <property type="entry name" value="CHCR"/>
    <property type="match status" value="1"/>
</dbReference>
<dbReference type="GO" id="GO:0006904">
    <property type="term" value="P:vesicle docking involved in exocytosis"/>
    <property type="evidence" value="ECO:0007669"/>
    <property type="project" value="TreeGrafter"/>
</dbReference>
<dbReference type="GO" id="GO:0005768">
    <property type="term" value="C:endosome"/>
    <property type="evidence" value="ECO:0007669"/>
    <property type="project" value="TreeGrafter"/>
</dbReference>
<protein>
    <submittedName>
        <fullName evidence="11">Vacuolar sorting protein 18</fullName>
    </submittedName>
</protein>
<evidence type="ECO:0000256" key="2">
    <source>
        <dbReference type="ARBA" id="ARBA00022723"/>
    </source>
</evidence>
<keyword evidence="4" id="KW-0862">Zinc</keyword>
<sequence length="845" mass="96171">MGLQMETASMINGTRYYVMAVTPTRLYSFTGSYLDRTVHFMELPGDIANSELHFFIKQRRAVHFAWLSGAGMYHGGLNFGGQQSSSSGNENFIENKALLDYSKLSEGAEVVKPSSMALSEFHFLLLLGNKVKVVNRISEKIIEELQFDQTSDSASKGIIGLCSDATAGLFYAYDQNSIFQVSINDEGQDMWKVYLDMNEYAAALANCRDPFQRDQVYLVQAEAAFSFKDYLRAASFYAKVNLLFKFTILINYILSFEEVTLKFISIGEQDALRTFVLRKLDNLEKSDKCQITMISTWTTELYLDKACQTLTKGLASHSYKGPYTSKEINRLLLEDDFASENNNLEYQSIIKEFCTFLSDNKDVLDETTTMKLLESYGRVEELVYFASLKGQYEIVVHHYIQQGEAKKALEVLQKPSVPIDLQYKFAPDLVALDAYETVESWMTTKNLNPRKLIPAMMRYSSEPHAKNETHEVIKYLEYCVHRLHNENPGIHNLLLSLYAKQEDDSSLLRFLQSKFGKGPENGPEFFYDPKYALRLCLKEKRMRACVHIYSMMSMHEEAVALALQIDSELAMAEADKVEDDEDLRKKLWLMIAKHVVEQEKGTKRENIRKAIAFLKETDGLLKIEDILPFFPDFALIDDFKEAICSSLEDYNKQIEQLKEEMNDATHGADNIRNDISALAQRCTIIDRDEECGVCQRKILTAGREFGTGRGYTLVGQMAPFYIFPCGHAFHAECLIVHVTRCTVETHAEYILDLQKQLSLMGSEARRESNGTLSPEESIPSMTTIDKLRSQLDDAIASECPFCGDLMIRKIFLPFINPEEEQHVLSWEIKPSSGSQRNSISLPASA</sequence>
<dbReference type="PANTHER" id="PTHR23323">
    <property type="entry name" value="VACUOLAR PROTEIN SORTING-ASSOCIATED PROTEIN"/>
    <property type="match status" value="1"/>
</dbReference>
<evidence type="ECO:0000256" key="6">
    <source>
        <dbReference type="ARBA" id="ARBA00029433"/>
    </source>
</evidence>